<accession>A0A0M2R7Y6</accession>
<name>A0A0M2R7Y6_9PROT</name>
<dbReference type="RefSeq" id="WP_046507455.1">
    <property type="nucleotide sequence ID" value="NZ_LANI01000018.1"/>
</dbReference>
<reference evidence="1 2" key="1">
    <citation type="submission" date="2015-03" db="EMBL/GenBank/DDBJ databases">
        <title>Genome sequence of Kiloniella sp. P1-1, isolated from the gut microflora of Pacific white shrimp, Penaeus vannamei.</title>
        <authorList>
            <person name="Shao Z."/>
            <person name="Wang L."/>
            <person name="Li X."/>
        </authorList>
    </citation>
    <scope>NUCLEOTIDE SEQUENCE [LARGE SCALE GENOMIC DNA]</scope>
    <source>
        <strain evidence="1 2">P1-1</strain>
    </source>
</reference>
<dbReference type="STRING" id="1549748.WH95_11955"/>
<organism evidence="1 2">
    <name type="scientific">Kiloniella litopenaei</name>
    <dbReference type="NCBI Taxonomy" id="1549748"/>
    <lineage>
        <taxon>Bacteria</taxon>
        <taxon>Pseudomonadati</taxon>
        <taxon>Pseudomonadota</taxon>
        <taxon>Alphaproteobacteria</taxon>
        <taxon>Rhodospirillales</taxon>
        <taxon>Kiloniellaceae</taxon>
        <taxon>Kiloniella</taxon>
    </lineage>
</organism>
<keyword evidence="2" id="KW-1185">Reference proteome</keyword>
<dbReference type="EMBL" id="LANI01000018">
    <property type="protein sequence ID" value="KKJ76524.1"/>
    <property type="molecule type" value="Genomic_DNA"/>
</dbReference>
<dbReference type="Proteomes" id="UP000034491">
    <property type="component" value="Unassembled WGS sequence"/>
</dbReference>
<dbReference type="AlphaFoldDB" id="A0A0M2R7Y6"/>
<dbReference type="OrthoDB" id="8479635at2"/>
<proteinExistence type="predicted"/>
<protein>
    <submittedName>
        <fullName evidence="1">Uncharacterized protein</fullName>
    </submittedName>
</protein>
<gene>
    <name evidence="1" type="ORF">WH95_11955</name>
</gene>
<sequence length="109" mass="12211">MTKFNELQEQITHLSQQISLANSTIKSGQDFDVTDLPKVTDFLCQELQDLAPAERSKLSPKLLALIEELDNLTITINSNLDKVRVEIKETTSHNKAARAYTSANRPGKK</sequence>
<evidence type="ECO:0000313" key="2">
    <source>
        <dbReference type="Proteomes" id="UP000034491"/>
    </source>
</evidence>
<evidence type="ECO:0000313" key="1">
    <source>
        <dbReference type="EMBL" id="KKJ76524.1"/>
    </source>
</evidence>
<comment type="caution">
    <text evidence="1">The sequence shown here is derived from an EMBL/GenBank/DDBJ whole genome shotgun (WGS) entry which is preliminary data.</text>
</comment>